<keyword evidence="1" id="KW-0472">Membrane</keyword>
<evidence type="ECO:0000313" key="2">
    <source>
        <dbReference type="EMBL" id="RFA15171.1"/>
    </source>
</evidence>
<name>A0A3E0VZJ7_9MICO</name>
<evidence type="ECO:0000256" key="1">
    <source>
        <dbReference type="SAM" id="Phobius"/>
    </source>
</evidence>
<keyword evidence="1" id="KW-1133">Transmembrane helix</keyword>
<keyword evidence="1" id="KW-0812">Transmembrane</keyword>
<organism evidence="2 3">
    <name type="scientific">Subtercola boreus</name>
    <dbReference type="NCBI Taxonomy" id="120213"/>
    <lineage>
        <taxon>Bacteria</taxon>
        <taxon>Bacillati</taxon>
        <taxon>Actinomycetota</taxon>
        <taxon>Actinomycetes</taxon>
        <taxon>Micrococcales</taxon>
        <taxon>Microbacteriaceae</taxon>
        <taxon>Subtercola</taxon>
    </lineage>
</organism>
<feature type="transmembrane region" description="Helical" evidence="1">
    <location>
        <begin position="130"/>
        <end position="153"/>
    </location>
</feature>
<reference evidence="2 3" key="1">
    <citation type="submission" date="2017-04" db="EMBL/GenBank/DDBJ databases">
        <title>Comparative genome analysis of Subtercola boreus.</title>
        <authorList>
            <person name="Cho Y.-J."/>
            <person name="Cho A."/>
            <person name="Kim O.-S."/>
            <person name="Lee J.-I."/>
        </authorList>
    </citation>
    <scope>NUCLEOTIDE SEQUENCE [LARGE SCALE GENOMIC DNA]</scope>
    <source>
        <strain evidence="2 3">P27444</strain>
    </source>
</reference>
<evidence type="ECO:0000313" key="3">
    <source>
        <dbReference type="Proteomes" id="UP000256709"/>
    </source>
</evidence>
<feature type="transmembrane region" description="Helical" evidence="1">
    <location>
        <begin position="67"/>
        <end position="90"/>
    </location>
</feature>
<dbReference type="AlphaFoldDB" id="A0A3E0VZJ7"/>
<proteinExistence type="predicted"/>
<dbReference type="RefSeq" id="WP_116281932.1">
    <property type="nucleotide sequence ID" value="NZ_NBXA01000007.1"/>
</dbReference>
<dbReference type="EMBL" id="NBXA01000007">
    <property type="protein sequence ID" value="RFA15171.1"/>
    <property type="molecule type" value="Genomic_DNA"/>
</dbReference>
<gene>
    <name evidence="2" type="ORF">B7R21_03820</name>
</gene>
<feature type="transmembrane region" description="Helical" evidence="1">
    <location>
        <begin position="12"/>
        <end position="29"/>
    </location>
</feature>
<comment type="caution">
    <text evidence="2">The sequence shown here is derived from an EMBL/GenBank/DDBJ whole genome shotgun (WGS) entry which is preliminary data.</text>
</comment>
<accession>A0A3E0VZJ7</accession>
<feature type="transmembrane region" description="Helical" evidence="1">
    <location>
        <begin position="35"/>
        <end position="55"/>
    </location>
</feature>
<protein>
    <submittedName>
        <fullName evidence="2">Uncharacterized protein</fullName>
    </submittedName>
</protein>
<sequence length="223" mass="23126">MNIRPARVLRGLASAFIAVFVSVLSHVAGGGGSPGAVGTALAFAFSSVVCVAFAGRSLSLLRLSISVMSSQVILHTLFTVGAASTATVAVGTMQHHGGGLLIVSDAVGGVSGDAGGAMAGGREPMLLGALTAQLCSGMCIAHLAAALVTILALRRGERAFRGLVALAGLRFRRLLRPLFVEPTPVTRVDRAEWSIVRDHHRDLGVFLQSVWRRGPPVCARFAH</sequence>
<dbReference type="Proteomes" id="UP000256709">
    <property type="component" value="Unassembled WGS sequence"/>
</dbReference>
<dbReference type="OrthoDB" id="5125396at2"/>